<dbReference type="EMBL" id="BMAW01132781">
    <property type="protein sequence ID" value="GFU44804.1"/>
    <property type="molecule type" value="Genomic_DNA"/>
</dbReference>
<dbReference type="InterPro" id="IPR023398">
    <property type="entry name" value="TIF_eIF4e-like"/>
</dbReference>
<dbReference type="InterPro" id="IPR015034">
    <property type="entry name" value="Bles03"/>
</dbReference>
<accession>A0A8X6R254</accession>
<evidence type="ECO:0000313" key="4">
    <source>
        <dbReference type="Proteomes" id="UP000887013"/>
    </source>
</evidence>
<dbReference type="Gene3D" id="3.30.760.10">
    <property type="entry name" value="RNA Cap, Translation Initiation Factor Eif4e"/>
    <property type="match status" value="1"/>
</dbReference>
<feature type="region of interest" description="Disordered" evidence="2">
    <location>
        <begin position="29"/>
        <end position="50"/>
    </location>
</feature>
<dbReference type="Proteomes" id="UP000887013">
    <property type="component" value="Unassembled WGS sequence"/>
</dbReference>
<dbReference type="OrthoDB" id="6422308at2759"/>
<sequence length="201" mass="23052">MASNNKFSNDEIFRFSIGRNLFEALQSDDDLTDEDSSSKEVDNTLTTNGDKVLPSRVTDRKYIFMPSSDEDIDGDEEGSKMGKWMLFPRGDLLTLDEFWLSLLPLYYNGTLIRIKCSTAMGNESGVVNCYTADCENKLDVKKAADAIRDCIDYRYTMYYKTNQASAHGQYRSSGSTHISKYMHSVKKAMFEMDHARRWKIM</sequence>
<dbReference type="PANTHER" id="PTHR31977">
    <property type="entry name" value="UPF0696 PROTEIN C11ORF68"/>
    <property type="match status" value="1"/>
</dbReference>
<proteinExistence type="inferred from homology"/>
<dbReference type="SUPFAM" id="SSF55418">
    <property type="entry name" value="eIF4e-like"/>
    <property type="match status" value="1"/>
</dbReference>
<dbReference type="PANTHER" id="PTHR31977:SF1">
    <property type="entry name" value="UPF0696 PROTEIN C11ORF68"/>
    <property type="match status" value="1"/>
</dbReference>
<organism evidence="3 4">
    <name type="scientific">Nephila pilipes</name>
    <name type="common">Giant wood spider</name>
    <name type="synonym">Nephila maculata</name>
    <dbReference type="NCBI Taxonomy" id="299642"/>
    <lineage>
        <taxon>Eukaryota</taxon>
        <taxon>Metazoa</taxon>
        <taxon>Ecdysozoa</taxon>
        <taxon>Arthropoda</taxon>
        <taxon>Chelicerata</taxon>
        <taxon>Arachnida</taxon>
        <taxon>Araneae</taxon>
        <taxon>Araneomorphae</taxon>
        <taxon>Entelegynae</taxon>
        <taxon>Araneoidea</taxon>
        <taxon>Nephilidae</taxon>
        <taxon>Nephila</taxon>
    </lineage>
</organism>
<reference evidence="3" key="1">
    <citation type="submission" date="2020-08" db="EMBL/GenBank/DDBJ databases">
        <title>Multicomponent nature underlies the extraordinary mechanical properties of spider dragline silk.</title>
        <authorList>
            <person name="Kono N."/>
            <person name="Nakamura H."/>
            <person name="Mori M."/>
            <person name="Yoshida Y."/>
            <person name="Ohtoshi R."/>
            <person name="Malay A.D."/>
            <person name="Moran D.A.P."/>
            <person name="Tomita M."/>
            <person name="Numata K."/>
            <person name="Arakawa K."/>
        </authorList>
    </citation>
    <scope>NUCLEOTIDE SEQUENCE</scope>
</reference>
<evidence type="ECO:0000256" key="2">
    <source>
        <dbReference type="SAM" id="MobiDB-lite"/>
    </source>
</evidence>
<evidence type="ECO:0000256" key="1">
    <source>
        <dbReference type="ARBA" id="ARBA00010568"/>
    </source>
</evidence>
<dbReference type="AlphaFoldDB" id="A0A8X6R254"/>
<comment type="similarity">
    <text evidence="1">Belongs to the UPF0696 family.</text>
</comment>
<gene>
    <name evidence="3" type="primary">NCL1_19888</name>
    <name evidence="3" type="ORF">NPIL_276391</name>
</gene>
<comment type="caution">
    <text evidence="3">The sequence shown here is derived from an EMBL/GenBank/DDBJ whole genome shotgun (WGS) entry which is preliminary data.</text>
</comment>
<keyword evidence="4" id="KW-1185">Reference proteome</keyword>
<name>A0A8X6R254_NEPPI</name>
<evidence type="ECO:0000313" key="3">
    <source>
        <dbReference type="EMBL" id="GFU44804.1"/>
    </source>
</evidence>
<protein>
    <submittedName>
        <fullName evidence="3">Uncharacterized protein</fullName>
    </submittedName>
</protein>